<dbReference type="Proteomes" id="UP000076408">
    <property type="component" value="Unassembled WGS sequence"/>
</dbReference>
<reference evidence="1" key="2">
    <citation type="submission" date="2020-05" db="UniProtKB">
        <authorList>
            <consortium name="EnsemblMetazoa"/>
        </authorList>
    </citation>
    <scope>IDENTIFICATION</scope>
    <source>
        <strain evidence="1">Indian</strain>
    </source>
</reference>
<evidence type="ECO:0000313" key="1">
    <source>
        <dbReference type="EnsemblMetazoa" id="ASTEI06829-PA"/>
    </source>
</evidence>
<dbReference type="VEuPathDB" id="VectorBase:ASTEI06829"/>
<dbReference type="AlphaFoldDB" id="A0A182YEE6"/>
<protein>
    <submittedName>
        <fullName evidence="1">Uncharacterized protein</fullName>
    </submittedName>
</protein>
<evidence type="ECO:0000313" key="2">
    <source>
        <dbReference type="Proteomes" id="UP000076408"/>
    </source>
</evidence>
<sequence>MERCFSTVVCLLVLAVCEVTGEPEGRANSSSNGILVEQARYDHYEDIFRYWWPWFSDLATVVAIKLKIWIILVAMNVFGDGYYWSKWNGSSSQYVQPPGFGWTVALYIWYIVKLGFILGALLLLLFAKKWNTQRQPIIFESGPEF</sequence>
<dbReference type="EnsemblMetazoa" id="ASTEI06829-RA">
    <property type="protein sequence ID" value="ASTEI06829-PA"/>
    <property type="gene ID" value="ASTEI06829"/>
</dbReference>
<dbReference type="VEuPathDB" id="VectorBase:ASTE001223"/>
<reference evidence="2" key="1">
    <citation type="journal article" date="2014" name="Genome Biol.">
        <title>Genome analysis of a major urban malaria vector mosquito, Anopheles stephensi.</title>
        <authorList>
            <person name="Jiang X."/>
            <person name="Peery A."/>
            <person name="Hall A.B."/>
            <person name="Sharma A."/>
            <person name="Chen X.G."/>
            <person name="Waterhouse R.M."/>
            <person name="Komissarov A."/>
            <person name="Riehle M.M."/>
            <person name="Shouche Y."/>
            <person name="Sharakhova M.V."/>
            <person name="Lawson D."/>
            <person name="Pakpour N."/>
            <person name="Arensburger P."/>
            <person name="Davidson V.L."/>
            <person name="Eiglmeier K."/>
            <person name="Emrich S."/>
            <person name="George P."/>
            <person name="Kennedy R.C."/>
            <person name="Mane S.P."/>
            <person name="Maslen G."/>
            <person name="Oringanje C."/>
            <person name="Qi Y."/>
            <person name="Settlage R."/>
            <person name="Tojo M."/>
            <person name="Tubio J.M."/>
            <person name="Unger M.F."/>
            <person name="Wang B."/>
            <person name="Vernick K.D."/>
            <person name="Ribeiro J.M."/>
            <person name="James A.A."/>
            <person name="Michel K."/>
            <person name="Riehle M.A."/>
            <person name="Luckhart S."/>
            <person name="Sharakhov I.V."/>
            <person name="Tu Z."/>
        </authorList>
    </citation>
    <scope>NUCLEOTIDE SEQUENCE [LARGE SCALE GENOMIC DNA]</scope>
    <source>
        <strain evidence="2">Indian</strain>
    </source>
</reference>
<proteinExistence type="predicted"/>
<name>A0A182YEE6_ANOST</name>
<organism evidence="1 2">
    <name type="scientific">Anopheles stephensi</name>
    <name type="common">Indo-Pakistan malaria mosquito</name>
    <dbReference type="NCBI Taxonomy" id="30069"/>
    <lineage>
        <taxon>Eukaryota</taxon>
        <taxon>Metazoa</taxon>
        <taxon>Ecdysozoa</taxon>
        <taxon>Arthropoda</taxon>
        <taxon>Hexapoda</taxon>
        <taxon>Insecta</taxon>
        <taxon>Pterygota</taxon>
        <taxon>Neoptera</taxon>
        <taxon>Endopterygota</taxon>
        <taxon>Diptera</taxon>
        <taxon>Nematocera</taxon>
        <taxon>Culicoidea</taxon>
        <taxon>Culicidae</taxon>
        <taxon>Anophelinae</taxon>
        <taxon>Anopheles</taxon>
    </lineage>
</organism>
<keyword evidence="2" id="KW-1185">Reference proteome</keyword>
<accession>A0A182YEE6</accession>